<organism evidence="1">
    <name type="scientific">marine sediment metagenome</name>
    <dbReference type="NCBI Taxonomy" id="412755"/>
    <lineage>
        <taxon>unclassified sequences</taxon>
        <taxon>metagenomes</taxon>
        <taxon>ecological metagenomes</taxon>
    </lineage>
</organism>
<accession>X0Y1X4</accession>
<sequence length="123" mass="14198">MKKFVFWSIIHKNKCIALNEDLSKYAQGETFWKAMLSLCETLKEWIPSQTAGESDINKRLKMYHETGINMVEIFIEAENKRFAVKCANSKSFLEAADEIDTLMKYVEIRAKTSVIDPGLKKLD</sequence>
<dbReference type="EMBL" id="BARS01053233">
    <property type="protein sequence ID" value="GAG49844.1"/>
    <property type="molecule type" value="Genomic_DNA"/>
</dbReference>
<reference evidence="1" key="1">
    <citation type="journal article" date="2014" name="Front. Microbiol.">
        <title>High frequency of phylogenetically diverse reductive dehalogenase-homologous genes in deep subseafloor sedimentary metagenomes.</title>
        <authorList>
            <person name="Kawai M."/>
            <person name="Futagami T."/>
            <person name="Toyoda A."/>
            <person name="Takaki Y."/>
            <person name="Nishi S."/>
            <person name="Hori S."/>
            <person name="Arai W."/>
            <person name="Tsubouchi T."/>
            <person name="Morono Y."/>
            <person name="Uchiyama I."/>
            <person name="Ito T."/>
            <person name="Fujiyama A."/>
            <person name="Inagaki F."/>
            <person name="Takami H."/>
        </authorList>
    </citation>
    <scope>NUCLEOTIDE SEQUENCE</scope>
    <source>
        <strain evidence="1">Expedition CK06-06</strain>
    </source>
</reference>
<protein>
    <submittedName>
        <fullName evidence="1">Uncharacterized protein</fullName>
    </submittedName>
</protein>
<dbReference type="AlphaFoldDB" id="X0Y1X4"/>
<evidence type="ECO:0000313" key="1">
    <source>
        <dbReference type="EMBL" id="GAG49844.1"/>
    </source>
</evidence>
<proteinExistence type="predicted"/>
<gene>
    <name evidence="1" type="ORF">S01H1_79021</name>
</gene>
<name>X0Y1X4_9ZZZZ</name>
<comment type="caution">
    <text evidence="1">The sequence shown here is derived from an EMBL/GenBank/DDBJ whole genome shotgun (WGS) entry which is preliminary data.</text>
</comment>